<feature type="region of interest" description="Disordered" evidence="10">
    <location>
        <begin position="112"/>
        <end position="135"/>
    </location>
</feature>
<feature type="compositionally biased region" description="Pro residues" evidence="10">
    <location>
        <begin position="2790"/>
        <end position="2799"/>
    </location>
</feature>
<keyword evidence="5" id="KW-0805">Transcription regulation</keyword>
<accession>A0A7J5XAY9</accession>
<keyword evidence="16" id="KW-1185">Reference proteome</keyword>
<dbReference type="InterPro" id="IPR017884">
    <property type="entry name" value="SANT_dom"/>
</dbReference>
<feature type="region of interest" description="Disordered" evidence="10">
    <location>
        <begin position="2178"/>
        <end position="2265"/>
    </location>
</feature>
<dbReference type="GO" id="GO:0006325">
    <property type="term" value="P:chromatin organization"/>
    <property type="evidence" value="ECO:0007669"/>
    <property type="project" value="UniProtKB-KW"/>
</dbReference>
<feature type="region of interest" description="Disordered" evidence="10">
    <location>
        <begin position="1892"/>
        <end position="1920"/>
    </location>
</feature>
<proteinExistence type="inferred from homology"/>
<keyword evidence="6" id="KW-0804">Transcription</keyword>
<feature type="compositionally biased region" description="Basic and acidic residues" evidence="10">
    <location>
        <begin position="1226"/>
        <end position="1236"/>
    </location>
</feature>
<evidence type="ECO:0000256" key="5">
    <source>
        <dbReference type="ARBA" id="ARBA00023015"/>
    </source>
</evidence>
<dbReference type="SMART" id="SM00225">
    <property type="entry name" value="BTB"/>
    <property type="match status" value="1"/>
</dbReference>
<reference evidence="15 16" key="1">
    <citation type="submission" date="2020-03" db="EMBL/GenBank/DDBJ databases">
        <title>Dissostichus mawsoni Genome sequencing and assembly.</title>
        <authorList>
            <person name="Park H."/>
        </authorList>
    </citation>
    <scope>NUCLEOTIDE SEQUENCE [LARGE SCALE GENOMIC DNA]</scope>
    <source>
        <strain evidence="15">DM0001</strain>
        <tissue evidence="15">Muscle</tissue>
    </source>
</reference>
<dbReference type="EMBL" id="JAAKFY010000026">
    <property type="protein sequence ID" value="KAF3833787.1"/>
    <property type="molecule type" value="Genomic_DNA"/>
</dbReference>
<gene>
    <name evidence="15" type="ORF">F7725_024991</name>
</gene>
<dbReference type="InterPro" id="IPR006652">
    <property type="entry name" value="Kelch_1"/>
</dbReference>
<sequence length="2799" mass="314049">MPSTRACTWGCEGFGEATRRQKAITATASLRWRGTGARTDSFIPKTSNSTPRRTATGAWIKNDGINRKATGTLASQRTVVQELSYFQRTSKPKSFEARCGTPAFLPTAPTHFLQGLPRTGKRGQPEEKALNAGSGYENPVATHTWQVEDIKVAVIGQDWAFPLVSQTCNIPVRLSWTLDQRDPSLNEDFNEDTSCEEGEDRAIAANHIWLDVTGLQCREELGEQASKCIIVPSVLLVQTIVKVEAEKQAAAINNQAAVPELHILKKVSVALHIGGQTMYTHGVSGPRKTWREKMLLTADLSRFIMATMSGGTNLGIPGARLASSGTSAHRKKDSSPSARFWESPETLAQLEVVRQWIGKHYKKYVLVDAPSCQALAAVTLQLLQFQEDAFGRQATSPVLTKLPAQSFLDLRPAGGLCHILGTAYKFKAEQGWRRFDLQNPSRTERNVEMFGAIGISLIQNNGMSLPVVYVDPTLDQELVSRLTDVIAKHQGTLTEDRTLASHHIYPSPASKEEDEWMRPVMRKDKHVLVHWGMHPDSYDSWLSSSDVEGEVEEPPHSEKPWRVHAGWVLDTDVFNEWMNEEDYCVNERNVAIILRRRIHLRDEQDSKHTPSKKRRRSISPPSEGRKKGKKGRRRGPQEEEPEEDLTKDMEDPTPVPNMEEVILPKNVNLKKDSENIPVKGGTMTDLDELEDDFPGREDEEGRGDIHRLSEGEDITEQTHHIIIPSYTSWFNNNSVHSIEKRSLPEFFHGKNKSKSPEIYLAYRNFMIDTYRLNPQEYLSSTSCRRILTGDVCSVIRVHSFLEQWGLINYQVDAESKPLPMGPPPTPHFNVLIDTPSGLAPLQHKPLQVSASQNMLFFQEKSREKPSECQNFGLRSDIYTKKIPKTKGVSGREWTEQETLLLLEALEVYRDDWNKVSEHVGSRTQDECILHFLRLPIEDPYLEDSAASLGPLAYQPVPFSQSENPVMSTVAFLASVVDPRVASSAAKAALESMEVEKIETNSTPLQVPLRADGLKVEPSVANVTGELVKSENAENILAEEGDGVRVDDDESFDQADVDEGRLLEQDLVDGSVVTAAAAALSSAATKAKHLAAVEERKIKSLVALLVETQMKKLEIKLRHFEELETIMDREKEALEQQRQQLSLRDRLSTPSSSNRQRSRFASRGSSRRSRRSRDTPCASCFSSAHAQQDDSWWSKRPNNGSSTSWSSQWHPDGIAPAQPGPPAARKGLTDHIQTDRQRQTRLIKIPSADPKPVARSIPLPQLLAVLQTDPKARVLQKEFTFHRTDRINLADMTGVASPEKSPGAKKKSERKCAIKEEHRQLSGIMGVMNNLRKQGSVGSCQPLLQSHVYQMMESTSHEVELRSAEPEIIELLIDFIYTARISVNSSNVQSLLDAANQYQIEPVKKMCVEFLKGQIDATNCLGISSLADCMDCPDLKAAADDFFELHFTEVYKLDEFLQLDVKQLTHLLHQDKLTIRAEAQIYDAAVRWLKYDVCNRQQYMVEVLGCVRFPLVSKTFLSKTVQAEPLIQDNPQCLKMVGCATTCCPWRTGRIWERAAPRRKKHDYRIALFGGSQPQSCRYFNPKDSSWTDIRCPFEKRRDATAIFWDNVVYILGGSQLFPIKRMDCYNVLKDSWYSKLGPPTPRDSLAACASQGKIYTSGGSEVGSSALDLFECYDTRTESWQVKTSMLLARCSHGSVEANGLIYVCGGTVGNNISGRVLNNCEVYDPSTQKWRELCEMREVRKNHGLVTVNNRIYAVGGQGALGGLDSVEYYDIATNEWRAASPMPWRGITVKCAVVGDIIYVLAGFQGVGRLGHVLEYHTETDRWVSCSKVRAFPVTSCLVCVVDTCGVNEDEDMDLIDSQPHTAAAASTSPSASTSSSSFISFYYGHNVRRNKPRHSRGKTSQLRNFRTPEKRQQSSPETLAQLEVVRQWIGKHYKKYVLVDAPSCQALAAVTLQLLQFQEDAFGRQATSPVLTKLPAQSFLDLRPAGGLCHILGTAYKFKAEQGWRRFDLQNPSRTERNVEMFGAIGISLIQNNGMSLPVVYVDPTLDQELVSRLTDVIAKHQGTLTEDRTLASHHIYPSPASKEEDEWMRPVMRKDKHVLVHWGMHPDSYDSWLSSSDVEGEVEEPPHSEKPWRVHAGWVLDTDVFNEWMNEEDYCVNERNVAIILRRRIHLRDEQDSKHTPSKKRRRSISPPSEGRKKGKKGRRRGPQEEEPEEDLTKDMEDPTPVPNMEEVILPKNVNLKKDSENIPVKGGTMTDLDELEDDFPGREDEEGRGDIHRLSEGEDITEQTHHIIIPSYTSWFNNNSVHSIEKRSLPEFFHGKNKSKSPEIYLAYRNFMIDTYRLNPQEYLSSTSCRRILTGDVCSVIRVHSFLEQWGLINYQVDAESKPLPMGPPPTPHFNVLIDTPSGLAPLQHKPLQVSASQNMLFFQEKSREKPSECQNFGLRSDIYTKKIPKTKGVSGREWTEQETLLLLEALEVYRDDWNKVSEHVGSRTQDECILHFLRLPIEDPYLEDSAASLGPLAYQPVPFSQSENPVMSTVAFLASVVDPRVASSAAKAALESMEVEKIETNSTPLQVPLRADGLKVEPSVANVTGELVKSENAENILAEEGDGVRVDDDESFDQADVDEGRLLEQDLVDGSVVTAAAAALSSAATKAKHLAAVEERKIKSLVALLVETQMKKLEIKLRHFEELETIMDREKEALEQQRQQLLSERQTFHTEQLKQAEIKVRQQREQQAQQAQPGYTPMPNRMIPGGVNAQTMAPRHPGAPNGMYPSSQPDGIAPAQPGPPAASNN</sequence>
<dbReference type="SMART" id="SM00612">
    <property type="entry name" value="Kelch"/>
    <property type="match status" value="5"/>
</dbReference>
<feature type="coiled-coil region" evidence="9">
    <location>
        <begin position="2694"/>
        <end position="2725"/>
    </location>
</feature>
<feature type="domain" description="Chromo" evidence="14">
    <location>
        <begin position="1901"/>
        <end position="2175"/>
    </location>
</feature>
<evidence type="ECO:0000259" key="11">
    <source>
        <dbReference type="PROSITE" id="PS50090"/>
    </source>
</evidence>
<evidence type="ECO:0000256" key="7">
    <source>
        <dbReference type="ARBA" id="ARBA00023242"/>
    </source>
</evidence>
<keyword evidence="4" id="KW-0156">Chromatin regulator</keyword>
<dbReference type="Pfam" id="PF00651">
    <property type="entry name" value="BTB"/>
    <property type="match status" value="1"/>
</dbReference>
<evidence type="ECO:0000256" key="1">
    <source>
        <dbReference type="ARBA" id="ARBA00004123"/>
    </source>
</evidence>
<dbReference type="InterPro" id="IPR032450">
    <property type="entry name" value="SMARCC_N"/>
</dbReference>
<dbReference type="InterPro" id="IPR049898">
    <property type="entry name" value="MARR_BRCT_CHROMO"/>
</dbReference>
<comment type="similarity">
    <text evidence="8">Belongs to the SMARCC family.</text>
</comment>
<dbReference type="InterPro" id="IPR000210">
    <property type="entry name" value="BTB/POZ_dom"/>
</dbReference>
<dbReference type="InterPro" id="IPR007526">
    <property type="entry name" value="SWIRM"/>
</dbReference>
<dbReference type="Pfam" id="PF16495">
    <property type="entry name" value="SWIRM-assoc_1"/>
    <property type="match status" value="2"/>
</dbReference>
<dbReference type="PROSITE" id="PS50090">
    <property type="entry name" value="MYB_LIKE"/>
    <property type="match status" value="2"/>
</dbReference>
<evidence type="ECO:0000256" key="2">
    <source>
        <dbReference type="ARBA" id="ARBA00022441"/>
    </source>
</evidence>
<dbReference type="InterPro" id="IPR015915">
    <property type="entry name" value="Kelch-typ_b-propeller"/>
</dbReference>
<dbReference type="Gene3D" id="1.25.40.420">
    <property type="match status" value="1"/>
</dbReference>
<dbReference type="Gene3D" id="1.10.10.60">
    <property type="entry name" value="Homeodomain-like"/>
    <property type="match status" value="2"/>
</dbReference>
<dbReference type="Gene3D" id="3.30.710.10">
    <property type="entry name" value="Potassium Channel Kv1.1, Chain A"/>
    <property type="match status" value="1"/>
</dbReference>
<feature type="compositionally biased region" description="Polar residues" evidence="10">
    <location>
        <begin position="1179"/>
        <end position="1208"/>
    </location>
</feature>
<dbReference type="PANTHER" id="PTHR15381:SF1">
    <property type="entry name" value="CHONDROITIN SULFATE PROTEOGLYCAN 5"/>
    <property type="match status" value="1"/>
</dbReference>
<evidence type="ECO:0000256" key="10">
    <source>
        <dbReference type="SAM" id="MobiDB-lite"/>
    </source>
</evidence>
<comment type="caution">
    <text evidence="15">The sequence shown here is derived from an EMBL/GenBank/DDBJ whole genome shotgun (WGS) entry which is preliminary data.</text>
</comment>
<feature type="domain" description="Chromo" evidence="14">
    <location>
        <begin position="326"/>
        <end position="600"/>
    </location>
</feature>
<evidence type="ECO:0000259" key="12">
    <source>
        <dbReference type="PROSITE" id="PS50934"/>
    </source>
</evidence>
<evidence type="ECO:0000256" key="9">
    <source>
        <dbReference type="SAM" id="Coils"/>
    </source>
</evidence>
<evidence type="ECO:0000313" key="15">
    <source>
        <dbReference type="EMBL" id="KAF3833787.1"/>
    </source>
</evidence>
<feature type="region of interest" description="Disordered" evidence="10">
    <location>
        <begin position="1133"/>
        <end position="1236"/>
    </location>
</feature>
<dbReference type="Pfam" id="PF04433">
    <property type="entry name" value="SWIRM"/>
    <property type="match status" value="2"/>
</dbReference>
<dbReference type="Pfam" id="PF07707">
    <property type="entry name" value="BACK"/>
    <property type="match status" value="1"/>
</dbReference>
<dbReference type="PROSITE" id="PS51293">
    <property type="entry name" value="SANT"/>
    <property type="match status" value="2"/>
</dbReference>
<dbReference type="Proteomes" id="UP000518266">
    <property type="component" value="Unassembled WGS sequence"/>
</dbReference>
<feature type="compositionally biased region" description="Basic residues" evidence="10">
    <location>
        <begin position="1155"/>
        <end position="1170"/>
    </location>
</feature>
<dbReference type="PROSITE" id="PS52032">
    <property type="entry name" value="MARR_BRCT_CHROMO"/>
    <property type="match status" value="2"/>
</dbReference>
<dbReference type="InterPro" id="IPR032451">
    <property type="entry name" value="SMARCC_C"/>
</dbReference>
<feature type="domain" description="Myb-like" evidence="11">
    <location>
        <begin position="885"/>
        <end position="935"/>
    </location>
</feature>
<dbReference type="GO" id="GO:0016514">
    <property type="term" value="C:SWI/SNF complex"/>
    <property type="evidence" value="ECO:0007669"/>
    <property type="project" value="UniProtKB-ARBA"/>
</dbReference>
<dbReference type="InterPro" id="IPR009057">
    <property type="entry name" value="Homeodomain-like_sf"/>
</dbReference>
<keyword evidence="9" id="KW-0175">Coiled coil</keyword>
<dbReference type="SUPFAM" id="SSF54695">
    <property type="entry name" value="POZ domain"/>
    <property type="match status" value="1"/>
</dbReference>
<protein>
    <submittedName>
        <fullName evidence="15">Uncharacterized protein</fullName>
    </submittedName>
</protein>
<evidence type="ECO:0000259" key="14">
    <source>
        <dbReference type="PROSITE" id="PS52032"/>
    </source>
</evidence>
<keyword evidence="3" id="KW-0677">Repeat</keyword>
<feature type="domain" description="Myb-like" evidence="11">
    <location>
        <begin position="2460"/>
        <end position="2510"/>
    </location>
</feature>
<feature type="domain" description="SWIRM" evidence="12">
    <location>
        <begin position="721"/>
        <end position="818"/>
    </location>
</feature>
<feature type="domain" description="SWIRM" evidence="12">
    <location>
        <begin position="2296"/>
        <end position="2393"/>
    </location>
</feature>
<comment type="subcellular location">
    <subcellularLocation>
        <location evidence="1">Nucleus</location>
    </subcellularLocation>
</comment>
<evidence type="ECO:0000256" key="6">
    <source>
        <dbReference type="ARBA" id="ARBA00023163"/>
    </source>
</evidence>
<dbReference type="InterPro" id="IPR011333">
    <property type="entry name" value="SKP1/BTB/POZ_sf"/>
</dbReference>
<dbReference type="OrthoDB" id="118550at2759"/>
<evidence type="ECO:0000259" key="13">
    <source>
        <dbReference type="PROSITE" id="PS51293"/>
    </source>
</evidence>
<dbReference type="GO" id="GO:0006355">
    <property type="term" value="P:regulation of DNA-templated transcription"/>
    <property type="evidence" value="ECO:0007669"/>
    <property type="project" value="UniProtKB-ARBA"/>
</dbReference>
<dbReference type="InterPro" id="IPR001005">
    <property type="entry name" value="SANT/Myb"/>
</dbReference>
<feature type="domain" description="SANT" evidence="13">
    <location>
        <begin position="2463"/>
        <end position="2514"/>
    </location>
</feature>
<dbReference type="SMART" id="SM00717">
    <property type="entry name" value="SANT"/>
    <property type="match status" value="2"/>
</dbReference>
<dbReference type="InterPro" id="IPR036388">
    <property type="entry name" value="WH-like_DNA-bd_sf"/>
</dbReference>
<feature type="region of interest" description="Disordered" evidence="10">
    <location>
        <begin position="2735"/>
        <end position="2799"/>
    </location>
</feature>
<evidence type="ECO:0000256" key="8">
    <source>
        <dbReference type="ARBA" id="ARBA00049655"/>
    </source>
</evidence>
<dbReference type="PANTHER" id="PTHR15381">
    <property type="entry name" value="CHONDROITIN SULFATE PROTEOGLYCAN 5 -RELATED"/>
    <property type="match status" value="1"/>
</dbReference>
<feature type="domain" description="SANT" evidence="13">
    <location>
        <begin position="888"/>
        <end position="939"/>
    </location>
</feature>
<dbReference type="Pfam" id="PF16496">
    <property type="entry name" value="SWIRM-assoc_2"/>
    <property type="match status" value="2"/>
</dbReference>
<dbReference type="FunFam" id="1.10.10.10:FF:000020">
    <property type="entry name" value="SWI/SNF complex subunit SMARCC2 isoform c"/>
    <property type="match status" value="2"/>
</dbReference>
<dbReference type="FunFam" id="1.25.40.420:FF:000001">
    <property type="entry name" value="Kelch-like family member 12"/>
    <property type="match status" value="1"/>
</dbReference>
<dbReference type="GO" id="GO:0045202">
    <property type="term" value="C:synapse"/>
    <property type="evidence" value="ECO:0007669"/>
    <property type="project" value="TreeGrafter"/>
</dbReference>
<dbReference type="SUPFAM" id="SSF52113">
    <property type="entry name" value="BRCT domain"/>
    <property type="match status" value="2"/>
</dbReference>
<evidence type="ECO:0000256" key="3">
    <source>
        <dbReference type="ARBA" id="ARBA00022737"/>
    </source>
</evidence>
<dbReference type="SUPFAM" id="SSF117281">
    <property type="entry name" value="Kelch motif"/>
    <property type="match status" value="1"/>
</dbReference>
<dbReference type="GO" id="GO:0048858">
    <property type="term" value="P:cell projection morphogenesis"/>
    <property type="evidence" value="ECO:0007669"/>
    <property type="project" value="TreeGrafter"/>
</dbReference>
<dbReference type="InterPro" id="IPR036420">
    <property type="entry name" value="BRCT_dom_sf"/>
</dbReference>
<dbReference type="SMART" id="SM00875">
    <property type="entry name" value="BACK"/>
    <property type="match status" value="1"/>
</dbReference>
<dbReference type="Gene3D" id="1.10.10.10">
    <property type="entry name" value="Winged helix-like DNA-binding domain superfamily/Winged helix DNA-binding domain"/>
    <property type="match status" value="2"/>
</dbReference>
<dbReference type="PROSITE" id="PS50934">
    <property type="entry name" value="SWIRM"/>
    <property type="match status" value="2"/>
</dbReference>
<name>A0A7J5XAY9_DISMA</name>
<keyword evidence="7" id="KW-0539">Nucleus</keyword>
<dbReference type="Pfam" id="PF01344">
    <property type="entry name" value="Kelch_1"/>
    <property type="match status" value="1"/>
</dbReference>
<keyword evidence="2" id="KW-0880">Kelch repeat</keyword>
<dbReference type="Gene3D" id="2.120.10.80">
    <property type="entry name" value="Kelch-type beta propeller"/>
    <property type="match status" value="1"/>
</dbReference>
<evidence type="ECO:0000313" key="16">
    <source>
        <dbReference type="Proteomes" id="UP000518266"/>
    </source>
</evidence>
<dbReference type="Pfam" id="PF00249">
    <property type="entry name" value="Myb_DNA-binding"/>
    <property type="match status" value="2"/>
</dbReference>
<evidence type="ECO:0000256" key="4">
    <source>
        <dbReference type="ARBA" id="ARBA00022853"/>
    </source>
</evidence>
<organism evidence="15 16">
    <name type="scientific">Dissostichus mawsoni</name>
    <name type="common">Antarctic cod</name>
    <dbReference type="NCBI Taxonomy" id="36200"/>
    <lineage>
        <taxon>Eukaryota</taxon>
        <taxon>Metazoa</taxon>
        <taxon>Chordata</taxon>
        <taxon>Craniata</taxon>
        <taxon>Vertebrata</taxon>
        <taxon>Euteleostomi</taxon>
        <taxon>Actinopterygii</taxon>
        <taxon>Neopterygii</taxon>
        <taxon>Teleostei</taxon>
        <taxon>Neoteleostei</taxon>
        <taxon>Acanthomorphata</taxon>
        <taxon>Eupercaria</taxon>
        <taxon>Perciformes</taxon>
        <taxon>Notothenioidei</taxon>
        <taxon>Nototheniidae</taxon>
        <taxon>Dissostichus</taxon>
    </lineage>
</organism>
<feature type="region of interest" description="Disordered" evidence="10">
    <location>
        <begin position="603"/>
        <end position="690"/>
    </location>
</feature>
<dbReference type="InterPro" id="IPR011705">
    <property type="entry name" value="BACK"/>
</dbReference>
<dbReference type="Pfam" id="PF24681">
    <property type="entry name" value="Kelch_KLHDC2_KLHL20_DRC7"/>
    <property type="match status" value="1"/>
</dbReference>
<dbReference type="SUPFAM" id="SSF46689">
    <property type="entry name" value="Homeodomain-like"/>
    <property type="match status" value="4"/>
</dbReference>
<dbReference type="FunFam" id="1.10.10.60:FF:000014">
    <property type="entry name" value="SWI/SNF complex subunit SMARCC2 isoform C"/>
    <property type="match status" value="2"/>
</dbReference>